<feature type="compositionally biased region" description="Acidic residues" evidence="2">
    <location>
        <begin position="424"/>
        <end position="445"/>
    </location>
</feature>
<reference evidence="3 4" key="1">
    <citation type="journal article" date="2023" name="Nat. Commun.">
        <title>Origin of minicircular mitochondrial genomes in red algae.</title>
        <authorList>
            <person name="Lee Y."/>
            <person name="Cho C.H."/>
            <person name="Lee Y.M."/>
            <person name="Park S.I."/>
            <person name="Yang J.H."/>
            <person name="West J.A."/>
            <person name="Bhattacharya D."/>
            <person name="Yoon H.S."/>
        </authorList>
    </citation>
    <scope>NUCLEOTIDE SEQUENCE [LARGE SCALE GENOMIC DNA]</scope>
    <source>
        <strain evidence="3 4">CCMP1338</strain>
        <tissue evidence="3">Whole cell</tissue>
    </source>
</reference>
<dbReference type="Pfam" id="PF03803">
    <property type="entry name" value="Scramblase"/>
    <property type="match status" value="1"/>
</dbReference>
<organism evidence="3 4">
    <name type="scientific">Rhodosorus marinus</name>
    <dbReference type="NCBI Taxonomy" id="101924"/>
    <lineage>
        <taxon>Eukaryota</taxon>
        <taxon>Rhodophyta</taxon>
        <taxon>Stylonematophyceae</taxon>
        <taxon>Stylonematales</taxon>
        <taxon>Stylonemataceae</taxon>
        <taxon>Rhodosorus</taxon>
    </lineage>
</organism>
<dbReference type="InterPro" id="IPR005552">
    <property type="entry name" value="Scramblase"/>
</dbReference>
<dbReference type="EMBL" id="JAMWBK010000002">
    <property type="protein sequence ID" value="KAJ8907810.1"/>
    <property type="molecule type" value="Genomic_DNA"/>
</dbReference>
<protein>
    <recommendedName>
        <fullName evidence="5">Phospholipid scramblase</fullName>
    </recommendedName>
</protein>
<evidence type="ECO:0000256" key="1">
    <source>
        <dbReference type="ARBA" id="ARBA00005350"/>
    </source>
</evidence>
<evidence type="ECO:0000256" key="2">
    <source>
        <dbReference type="SAM" id="MobiDB-lite"/>
    </source>
</evidence>
<comment type="caution">
    <text evidence="3">The sequence shown here is derived from an EMBL/GenBank/DDBJ whole genome shotgun (WGS) entry which is preliminary data.</text>
</comment>
<accession>A0AAV8V032</accession>
<dbReference type="PANTHER" id="PTHR23248:SF9">
    <property type="entry name" value="PHOSPHOLIPID SCRAMBLASE"/>
    <property type="match status" value="1"/>
</dbReference>
<gene>
    <name evidence="3" type="ORF">NDN08_007914</name>
</gene>
<feature type="compositionally biased region" description="Polar residues" evidence="2">
    <location>
        <begin position="404"/>
        <end position="414"/>
    </location>
</feature>
<name>A0AAV8V032_9RHOD</name>
<dbReference type="GO" id="GO:0005886">
    <property type="term" value="C:plasma membrane"/>
    <property type="evidence" value="ECO:0007669"/>
    <property type="project" value="TreeGrafter"/>
</dbReference>
<evidence type="ECO:0000313" key="3">
    <source>
        <dbReference type="EMBL" id="KAJ8907810.1"/>
    </source>
</evidence>
<evidence type="ECO:0000313" key="4">
    <source>
        <dbReference type="Proteomes" id="UP001157974"/>
    </source>
</evidence>
<sequence>MLRVFGVRSGGVGRVLRRFGSFSGSRIEYGRILSGFGASSKDFARRDGGLSGVEWLDSSKFGGARWRSSARPQPEPEKGSGEKEMAENATKELVKTAAGLTKIERRDLVLSPPALVVTREYEWGNILIGFEQANRYTIRAAPAGQVVGYIAEEDSLGKSLTRNFLRTHRPFKATILDSAGEPFFQVRRPFYMVSTSMYVETLEGETMGEIHMDWHLYRRRYNLYVDKEQFARVDSGFLAVDFDMRDDQDKKMASVNKDFTGFGREIFTDARQYVVRLKADYSGEDLSPDALVQENAKPDPNDIFSDSSKLTINQKATILACAISIDFDYFSIHSRTGGGLMGGGFPIFMPFPGPVGGGSVEGGEPTGDAGQVMGAETGAGAGAALGGAESAATGGGYGDYEQTPAGQGNDSQWATFEEGKSDFAEPEFAEPEFDDGFGDDDDGDGGSEKPAIGPDAEALLEGAKTTRFFARRPD</sequence>
<feature type="region of interest" description="Disordered" evidence="2">
    <location>
        <begin position="395"/>
        <end position="474"/>
    </location>
</feature>
<feature type="compositionally biased region" description="Basic and acidic residues" evidence="2">
    <location>
        <begin position="74"/>
        <end position="87"/>
    </location>
</feature>
<proteinExistence type="inferred from homology"/>
<dbReference type="PANTHER" id="PTHR23248">
    <property type="entry name" value="PHOSPHOLIPID SCRAMBLASE-RELATED"/>
    <property type="match status" value="1"/>
</dbReference>
<comment type="similarity">
    <text evidence="1">Belongs to the phospholipid scramblase family.</text>
</comment>
<dbReference type="Proteomes" id="UP001157974">
    <property type="component" value="Unassembled WGS sequence"/>
</dbReference>
<evidence type="ECO:0008006" key="5">
    <source>
        <dbReference type="Google" id="ProtNLM"/>
    </source>
</evidence>
<feature type="region of interest" description="Disordered" evidence="2">
    <location>
        <begin position="64"/>
        <end position="87"/>
    </location>
</feature>
<dbReference type="GO" id="GO:0017128">
    <property type="term" value="F:phospholipid scramblase activity"/>
    <property type="evidence" value="ECO:0007669"/>
    <property type="project" value="InterPro"/>
</dbReference>
<dbReference type="AlphaFoldDB" id="A0AAV8V032"/>
<keyword evidence="4" id="KW-1185">Reference proteome</keyword>